<dbReference type="AlphaFoldDB" id="A0A1I5CK11"/>
<evidence type="ECO:0000313" key="3">
    <source>
        <dbReference type="EMBL" id="SFN87328.1"/>
    </source>
</evidence>
<proteinExistence type="predicted"/>
<gene>
    <name evidence="3" type="ORF">SAMN04489757_103112</name>
</gene>
<accession>A0A1I5CK11</accession>
<dbReference type="Gene3D" id="3.30.360.10">
    <property type="entry name" value="Dihydrodipicolinate Reductase, domain 2"/>
    <property type="match status" value="1"/>
</dbReference>
<protein>
    <submittedName>
        <fullName evidence="3">Predicted dehydrogenase</fullName>
    </submittedName>
</protein>
<dbReference type="Proteomes" id="UP000198806">
    <property type="component" value="Unassembled WGS sequence"/>
</dbReference>
<evidence type="ECO:0000259" key="2">
    <source>
        <dbReference type="Pfam" id="PF22725"/>
    </source>
</evidence>
<dbReference type="InterPro" id="IPR000683">
    <property type="entry name" value="Gfo/Idh/MocA-like_OxRdtase_N"/>
</dbReference>
<dbReference type="GO" id="GO:0000166">
    <property type="term" value="F:nucleotide binding"/>
    <property type="evidence" value="ECO:0007669"/>
    <property type="project" value="InterPro"/>
</dbReference>
<evidence type="ECO:0000259" key="1">
    <source>
        <dbReference type="Pfam" id="PF01408"/>
    </source>
</evidence>
<sequence length="349" mass="39641">MKKLRVCMIGCGRISEMYAQVFKELSDLAEVVYAVDTDLNKAKTFAEQFNGCKAINDYRQCMGDSIDVAHIATPHYSHHEIAIELMKNKIHVLTEKPIAINIPNADRMISAAEEMGIKLGVIFQTRYAKGCTHIKNIIDSGKLGKINCARSYLSWSRDKSYYADSDWKGTWEKEGGGVLIDQAIHSIDRIQWLVGSDVEWVEGNISNRNHEYLKVEDTAEALVKFRNGCLYHLYATNCFGYDAPIELEVVGEYGKVGMKQDLAWVDIDGEEYYEIIEENDEVIPGKAYWGNTHITQIRDFYTSVINNSPVKIDGREGKRALDIILSIYESSIKNKRIYKDIMEIGGNHD</sequence>
<dbReference type="Gene3D" id="3.40.50.720">
    <property type="entry name" value="NAD(P)-binding Rossmann-like Domain"/>
    <property type="match status" value="1"/>
</dbReference>
<dbReference type="SUPFAM" id="SSF55347">
    <property type="entry name" value="Glyceraldehyde-3-phosphate dehydrogenase-like, C-terminal domain"/>
    <property type="match status" value="1"/>
</dbReference>
<dbReference type="SUPFAM" id="SSF51735">
    <property type="entry name" value="NAD(P)-binding Rossmann-fold domains"/>
    <property type="match status" value="1"/>
</dbReference>
<feature type="domain" description="GFO/IDH/MocA-like oxidoreductase" evidence="2">
    <location>
        <begin position="133"/>
        <end position="255"/>
    </location>
</feature>
<name>A0A1I5CK11_9FIRM</name>
<dbReference type="PANTHER" id="PTHR43249">
    <property type="entry name" value="UDP-N-ACETYL-2-AMINO-2-DEOXY-D-GLUCURONATE OXIDASE"/>
    <property type="match status" value="1"/>
</dbReference>
<dbReference type="EMBL" id="FOWD01000003">
    <property type="protein sequence ID" value="SFN87328.1"/>
    <property type="molecule type" value="Genomic_DNA"/>
</dbReference>
<evidence type="ECO:0000313" key="4">
    <source>
        <dbReference type="Proteomes" id="UP000198806"/>
    </source>
</evidence>
<dbReference type="Pfam" id="PF01408">
    <property type="entry name" value="GFO_IDH_MocA"/>
    <property type="match status" value="1"/>
</dbReference>
<organism evidence="3 4">
    <name type="scientific">Anaerocolumna aminovalerica</name>
    <dbReference type="NCBI Taxonomy" id="1527"/>
    <lineage>
        <taxon>Bacteria</taxon>
        <taxon>Bacillati</taxon>
        <taxon>Bacillota</taxon>
        <taxon>Clostridia</taxon>
        <taxon>Lachnospirales</taxon>
        <taxon>Lachnospiraceae</taxon>
        <taxon>Anaerocolumna</taxon>
    </lineage>
</organism>
<feature type="domain" description="Gfo/Idh/MocA-like oxidoreductase N-terminal" evidence="1">
    <location>
        <begin position="4"/>
        <end position="121"/>
    </location>
</feature>
<dbReference type="InterPro" id="IPR052515">
    <property type="entry name" value="Gfo/Idh/MocA_Oxidoreductase"/>
</dbReference>
<reference evidence="3 4" key="1">
    <citation type="submission" date="2016-10" db="EMBL/GenBank/DDBJ databases">
        <authorList>
            <person name="de Groot N.N."/>
        </authorList>
    </citation>
    <scope>NUCLEOTIDE SEQUENCE [LARGE SCALE GENOMIC DNA]</scope>
    <source>
        <strain evidence="3 4">DSM 1283</strain>
    </source>
</reference>
<dbReference type="InterPro" id="IPR036291">
    <property type="entry name" value="NAD(P)-bd_dom_sf"/>
</dbReference>
<keyword evidence="4" id="KW-1185">Reference proteome</keyword>
<dbReference type="Pfam" id="PF22725">
    <property type="entry name" value="GFO_IDH_MocA_C3"/>
    <property type="match status" value="1"/>
</dbReference>
<dbReference type="RefSeq" id="WP_170847870.1">
    <property type="nucleotide sequence ID" value="NZ_BAABFM010000006.1"/>
</dbReference>
<dbReference type="PANTHER" id="PTHR43249:SF1">
    <property type="entry name" value="D-GLUCOSIDE 3-DEHYDROGENASE"/>
    <property type="match status" value="1"/>
</dbReference>
<dbReference type="STRING" id="1527.SAMN04489757_103112"/>
<dbReference type="InterPro" id="IPR055170">
    <property type="entry name" value="GFO_IDH_MocA-like_dom"/>
</dbReference>